<reference evidence="4" key="1">
    <citation type="submission" date="2022-07" db="EMBL/GenBank/DDBJ databases">
        <title>Phylogenomic reconstructions and comparative analyses of Kickxellomycotina fungi.</title>
        <authorList>
            <person name="Reynolds N.K."/>
            <person name="Stajich J.E."/>
            <person name="Barry K."/>
            <person name="Grigoriev I.V."/>
            <person name="Crous P."/>
            <person name="Smith M.E."/>
        </authorList>
    </citation>
    <scope>NUCLEOTIDE SEQUENCE</scope>
    <source>
        <strain evidence="4">RSA 861</strain>
    </source>
</reference>
<dbReference type="Proteomes" id="UP001150569">
    <property type="component" value="Unassembled WGS sequence"/>
</dbReference>
<dbReference type="InterPro" id="IPR006287">
    <property type="entry name" value="DJ-1"/>
</dbReference>
<comment type="caution">
    <text evidence="4">The sequence shown here is derived from an EMBL/GenBank/DDBJ whole genome shotgun (WGS) entry which is preliminary data.</text>
</comment>
<dbReference type="GO" id="GO:0005634">
    <property type="term" value="C:nucleus"/>
    <property type="evidence" value="ECO:0007669"/>
    <property type="project" value="TreeGrafter"/>
</dbReference>
<sequence>MVDSKKVLVFVADGSEDIETVATIDVARRGGLAVTVVGVFLERAYAELANGAKLMPDARLEDLSDDQLRNFDAVVVPGGNDGTQTLRSTTKVLQLLKQYYDEGKLVAAICAGPTVIQAAGLGLNGDTKLRLTSYPSVQFMLETQYDYQEENVVVDGNLITSRGPGTTIPFGLAIVKHLTNEQVSRETAKKLLYEV</sequence>
<dbReference type="CDD" id="cd03135">
    <property type="entry name" value="GATase1_DJ-1"/>
    <property type="match status" value="1"/>
</dbReference>
<dbReference type="InterPro" id="IPR050325">
    <property type="entry name" value="Prot/Nucl_acid_deglycase"/>
</dbReference>
<evidence type="ECO:0000256" key="2">
    <source>
        <dbReference type="ARBA" id="ARBA00048082"/>
    </source>
</evidence>
<evidence type="ECO:0000256" key="1">
    <source>
        <dbReference type="ARBA" id="ARBA00013134"/>
    </source>
</evidence>
<dbReference type="GO" id="GO:0006979">
    <property type="term" value="P:response to oxidative stress"/>
    <property type="evidence" value="ECO:0007669"/>
    <property type="project" value="TreeGrafter"/>
</dbReference>
<protein>
    <recommendedName>
        <fullName evidence="1">D-lactate dehydratase</fullName>
        <ecNumber evidence="1">4.2.1.130</ecNumber>
    </recommendedName>
</protein>
<dbReference type="EMBL" id="JANBPT010000287">
    <property type="protein sequence ID" value="KAJ1924197.1"/>
    <property type="molecule type" value="Genomic_DNA"/>
</dbReference>
<dbReference type="EC" id="4.2.1.130" evidence="1"/>
<dbReference type="NCBIfam" id="TIGR01383">
    <property type="entry name" value="not_thiJ"/>
    <property type="match status" value="1"/>
</dbReference>
<evidence type="ECO:0000313" key="4">
    <source>
        <dbReference type="EMBL" id="KAJ1924197.1"/>
    </source>
</evidence>
<gene>
    <name evidence="4" type="ORF">IWQ60_005367</name>
</gene>
<accession>A0A9W8A6F0</accession>
<dbReference type="GO" id="GO:0005739">
    <property type="term" value="C:mitochondrion"/>
    <property type="evidence" value="ECO:0007669"/>
    <property type="project" value="TreeGrafter"/>
</dbReference>
<dbReference type="AlphaFoldDB" id="A0A9W8A6F0"/>
<feature type="domain" description="DJ-1/PfpI" evidence="3">
    <location>
        <begin position="5"/>
        <end position="176"/>
    </location>
</feature>
<dbReference type="SUPFAM" id="SSF52317">
    <property type="entry name" value="Class I glutamine amidotransferase-like"/>
    <property type="match status" value="1"/>
</dbReference>
<dbReference type="GO" id="GO:0019172">
    <property type="term" value="F:glyoxalase III activity"/>
    <property type="evidence" value="ECO:0007669"/>
    <property type="project" value="UniProtKB-EC"/>
</dbReference>
<dbReference type="OrthoDB" id="543156at2759"/>
<dbReference type="Pfam" id="PF01965">
    <property type="entry name" value="DJ-1_PfpI"/>
    <property type="match status" value="1"/>
</dbReference>
<dbReference type="PANTHER" id="PTHR48094">
    <property type="entry name" value="PROTEIN/NUCLEIC ACID DEGLYCASE DJ-1-RELATED"/>
    <property type="match status" value="1"/>
</dbReference>
<dbReference type="PANTHER" id="PTHR48094:SF12">
    <property type="entry name" value="PARKINSON DISEASE PROTEIN 7 HOMOLOG"/>
    <property type="match status" value="1"/>
</dbReference>
<organism evidence="4 5">
    <name type="scientific">Tieghemiomyces parasiticus</name>
    <dbReference type="NCBI Taxonomy" id="78921"/>
    <lineage>
        <taxon>Eukaryota</taxon>
        <taxon>Fungi</taxon>
        <taxon>Fungi incertae sedis</taxon>
        <taxon>Zoopagomycota</taxon>
        <taxon>Kickxellomycotina</taxon>
        <taxon>Dimargaritomycetes</taxon>
        <taxon>Dimargaritales</taxon>
        <taxon>Dimargaritaceae</taxon>
        <taxon>Tieghemiomyces</taxon>
    </lineage>
</organism>
<evidence type="ECO:0000259" key="3">
    <source>
        <dbReference type="Pfam" id="PF01965"/>
    </source>
</evidence>
<evidence type="ECO:0000313" key="5">
    <source>
        <dbReference type="Proteomes" id="UP001150569"/>
    </source>
</evidence>
<name>A0A9W8A6F0_9FUNG</name>
<proteinExistence type="predicted"/>
<comment type="catalytic activity">
    <reaction evidence="2">
        <text>methylglyoxal + H2O = (R)-lactate + H(+)</text>
        <dbReference type="Rhea" id="RHEA:27754"/>
        <dbReference type="ChEBI" id="CHEBI:15377"/>
        <dbReference type="ChEBI" id="CHEBI:15378"/>
        <dbReference type="ChEBI" id="CHEBI:16004"/>
        <dbReference type="ChEBI" id="CHEBI:17158"/>
        <dbReference type="EC" id="4.2.1.130"/>
    </reaction>
</comment>
<keyword evidence="5" id="KW-1185">Reference proteome</keyword>
<dbReference type="InterPro" id="IPR002818">
    <property type="entry name" value="DJ-1/PfpI"/>
</dbReference>
<dbReference type="InterPro" id="IPR029062">
    <property type="entry name" value="Class_I_gatase-like"/>
</dbReference>
<dbReference type="GO" id="GO:1903189">
    <property type="term" value="P:glyoxal metabolic process"/>
    <property type="evidence" value="ECO:0007669"/>
    <property type="project" value="TreeGrafter"/>
</dbReference>
<dbReference type="Gene3D" id="3.40.50.880">
    <property type="match status" value="1"/>
</dbReference>